<dbReference type="Proteomes" id="UP001152531">
    <property type="component" value="Unassembled WGS sequence"/>
</dbReference>
<organism evidence="1 2">
    <name type="scientific">[Candida] jaroonii</name>
    <dbReference type="NCBI Taxonomy" id="467808"/>
    <lineage>
        <taxon>Eukaryota</taxon>
        <taxon>Fungi</taxon>
        <taxon>Dikarya</taxon>
        <taxon>Ascomycota</taxon>
        <taxon>Saccharomycotina</taxon>
        <taxon>Pichiomycetes</taxon>
        <taxon>Debaryomycetaceae</taxon>
        <taxon>Yamadazyma</taxon>
    </lineage>
</organism>
<accession>A0ACA9YCN7</accession>
<reference evidence="1" key="1">
    <citation type="submission" date="2022-06" db="EMBL/GenBank/DDBJ databases">
        <authorList>
            <person name="Legras J.-L."/>
            <person name="Devillers H."/>
            <person name="Grondin C."/>
        </authorList>
    </citation>
    <scope>NUCLEOTIDE SEQUENCE</scope>
    <source>
        <strain evidence="1">CLIB 1444</strain>
    </source>
</reference>
<sequence length="87" mass="10132">MSNLSQYQLQNLNESERSEILKFIESENAKSKVQMSIHNFTDLCFKKCNKNSSMNANLSNDDEQCLKNCVNRFLDLNIKIVQTLQQQ</sequence>
<gene>
    <name evidence="1" type="ORF">CLIB1444_10S04280</name>
</gene>
<evidence type="ECO:0000313" key="1">
    <source>
        <dbReference type="EMBL" id="CAH6722695.1"/>
    </source>
</evidence>
<dbReference type="EMBL" id="CALSDN010000010">
    <property type="protein sequence ID" value="CAH6722695.1"/>
    <property type="molecule type" value="Genomic_DNA"/>
</dbReference>
<proteinExistence type="predicted"/>
<keyword evidence="2" id="KW-1185">Reference proteome</keyword>
<protein>
    <submittedName>
        <fullName evidence="1">Mitochondrial import inner membrane translocase subunit Tim8p</fullName>
    </submittedName>
</protein>
<comment type="caution">
    <text evidence="1">The sequence shown here is derived from an EMBL/GenBank/DDBJ whole genome shotgun (WGS) entry which is preliminary data.</text>
</comment>
<evidence type="ECO:0000313" key="2">
    <source>
        <dbReference type="Proteomes" id="UP001152531"/>
    </source>
</evidence>
<name>A0ACA9YCN7_9ASCO</name>